<dbReference type="SUPFAM" id="SSF50199">
    <property type="entry name" value="Staphylococcal nuclease"/>
    <property type="match status" value="1"/>
</dbReference>
<dbReference type="InterPro" id="IPR035437">
    <property type="entry name" value="SNase_OB-fold_sf"/>
</dbReference>
<dbReference type="Proteomes" id="UP001597314">
    <property type="component" value="Unassembled WGS sequence"/>
</dbReference>
<dbReference type="EMBL" id="JBHUIW010000018">
    <property type="protein sequence ID" value="MFD2183618.1"/>
    <property type="molecule type" value="Genomic_DNA"/>
</dbReference>
<comment type="caution">
    <text evidence="2">The sequence shown here is derived from an EMBL/GenBank/DDBJ whole genome shotgun (WGS) entry which is preliminary data.</text>
</comment>
<dbReference type="InterPro" id="IPR016071">
    <property type="entry name" value="Staphylococal_nuclease_OB-fold"/>
</dbReference>
<evidence type="ECO:0000313" key="2">
    <source>
        <dbReference type="EMBL" id="MFD2183618.1"/>
    </source>
</evidence>
<sequence>MPFKSIKGAFRVVGLSPDGDSVRFFPDDPSLVHALPGGPREPRPRPSAQLRLEAIDALETHYAARHQPLGLAHRARDRLLEFIGIRNVRWNTTQTTVVAADDGTRGHILTRQKDKYGRPVAFLFAGDTPDPDGADVFLDADRLAASYNHFALAEGLAYPTYYEGLFADLRNRLTAEVRAARAAQRGLWAEDATTAGFDATSLAVIMDEVPILPKLFRRLSDYMATNGTAVGFREALGEGDDAVWDLRTQNRTHLDSFVEQAAGTTAIRLTRDPEELVFDPMPARPGNFFAALIGAPISGDPESLPA</sequence>
<evidence type="ECO:0000259" key="1">
    <source>
        <dbReference type="PROSITE" id="PS50830"/>
    </source>
</evidence>
<dbReference type="PROSITE" id="PS50830">
    <property type="entry name" value="TNASE_3"/>
    <property type="match status" value="1"/>
</dbReference>
<proteinExistence type="predicted"/>
<reference evidence="3" key="1">
    <citation type="journal article" date="2019" name="Int. J. Syst. Evol. Microbiol.">
        <title>The Global Catalogue of Microorganisms (GCM) 10K type strain sequencing project: providing services to taxonomists for standard genome sequencing and annotation.</title>
        <authorList>
            <consortium name="The Broad Institute Genomics Platform"/>
            <consortium name="The Broad Institute Genome Sequencing Center for Infectious Disease"/>
            <person name="Wu L."/>
            <person name="Ma J."/>
        </authorList>
    </citation>
    <scope>NUCLEOTIDE SEQUENCE [LARGE SCALE GENOMIC DNA]</scope>
    <source>
        <strain evidence="3">CGMCC 1.6774</strain>
    </source>
</reference>
<accession>A0ABW5AKY7</accession>
<dbReference type="Gene3D" id="2.40.50.90">
    <property type="match status" value="1"/>
</dbReference>
<protein>
    <submittedName>
        <fullName evidence="2">Thermonuclease family protein</fullName>
    </submittedName>
</protein>
<dbReference type="RefSeq" id="WP_378478772.1">
    <property type="nucleotide sequence ID" value="NZ_JBHUIW010000018.1"/>
</dbReference>
<gene>
    <name evidence="2" type="ORF">ACFSOX_15790</name>
</gene>
<keyword evidence="3" id="KW-1185">Reference proteome</keyword>
<organism evidence="2 3">
    <name type="scientific">Rhodoplanes azumiensis</name>
    <dbReference type="NCBI Taxonomy" id="1897628"/>
    <lineage>
        <taxon>Bacteria</taxon>
        <taxon>Pseudomonadati</taxon>
        <taxon>Pseudomonadota</taxon>
        <taxon>Alphaproteobacteria</taxon>
        <taxon>Hyphomicrobiales</taxon>
        <taxon>Nitrobacteraceae</taxon>
        <taxon>Rhodoplanes</taxon>
    </lineage>
</organism>
<feature type="domain" description="TNase-like" evidence="1">
    <location>
        <begin position="18"/>
        <end position="190"/>
    </location>
</feature>
<name>A0ABW5AKY7_9BRAD</name>
<evidence type="ECO:0000313" key="3">
    <source>
        <dbReference type="Proteomes" id="UP001597314"/>
    </source>
</evidence>